<feature type="region of interest" description="Disordered" evidence="1">
    <location>
        <begin position="140"/>
        <end position="159"/>
    </location>
</feature>
<evidence type="ECO:0000313" key="3">
    <source>
        <dbReference type="EMBL" id="MBR7743753.1"/>
    </source>
</evidence>
<dbReference type="EMBL" id="JAGSNF010000015">
    <property type="protein sequence ID" value="MBR7743753.1"/>
    <property type="molecule type" value="Genomic_DNA"/>
</dbReference>
<dbReference type="RefSeq" id="WP_211603013.1">
    <property type="nucleotide sequence ID" value="NZ_JAGSNF010000015.1"/>
</dbReference>
<keyword evidence="2" id="KW-0472">Membrane</keyword>
<keyword evidence="4" id="KW-1185">Reference proteome</keyword>
<evidence type="ECO:0000256" key="2">
    <source>
        <dbReference type="SAM" id="Phobius"/>
    </source>
</evidence>
<protein>
    <submittedName>
        <fullName evidence="3">Phage holin family protein</fullName>
    </submittedName>
</protein>
<evidence type="ECO:0000256" key="1">
    <source>
        <dbReference type="SAM" id="MobiDB-lite"/>
    </source>
</evidence>
<feature type="region of interest" description="Disordered" evidence="1">
    <location>
        <begin position="1"/>
        <end position="27"/>
    </location>
</feature>
<feature type="transmembrane region" description="Helical" evidence="2">
    <location>
        <begin position="62"/>
        <end position="87"/>
    </location>
</feature>
<feature type="transmembrane region" description="Helical" evidence="2">
    <location>
        <begin position="93"/>
        <end position="114"/>
    </location>
</feature>
<reference evidence="3" key="1">
    <citation type="submission" date="2021-04" db="EMBL/GenBank/DDBJ databases">
        <title>Phycicoccus avicenniae sp. nov., a novel endophytic actinomycetes isolated from branch of Avicennia mariana.</title>
        <authorList>
            <person name="Tuo L."/>
        </authorList>
    </citation>
    <scope>NUCLEOTIDE SEQUENCE</scope>
    <source>
        <strain evidence="3">BSK3Z-2</strain>
    </source>
</reference>
<gene>
    <name evidence="3" type="ORF">KC207_10675</name>
</gene>
<dbReference type="AlphaFoldDB" id="A0A941HZ68"/>
<keyword evidence="2" id="KW-0812">Transmembrane</keyword>
<organism evidence="3 4">
    <name type="scientific">Phycicoccus avicenniae</name>
    <dbReference type="NCBI Taxonomy" id="2828860"/>
    <lineage>
        <taxon>Bacteria</taxon>
        <taxon>Bacillati</taxon>
        <taxon>Actinomycetota</taxon>
        <taxon>Actinomycetes</taxon>
        <taxon>Micrococcales</taxon>
        <taxon>Intrasporangiaceae</taxon>
        <taxon>Phycicoccus</taxon>
    </lineage>
</organism>
<feature type="compositionally biased region" description="Basic and acidic residues" evidence="1">
    <location>
        <begin position="140"/>
        <end position="149"/>
    </location>
</feature>
<accession>A0A941HZ68</accession>
<keyword evidence="2" id="KW-1133">Transmembrane helix</keyword>
<comment type="caution">
    <text evidence="3">The sequence shown here is derived from an EMBL/GenBank/DDBJ whole genome shotgun (WGS) entry which is preliminary data.</text>
</comment>
<evidence type="ECO:0000313" key="4">
    <source>
        <dbReference type="Proteomes" id="UP000677016"/>
    </source>
</evidence>
<name>A0A941HZ68_9MICO</name>
<dbReference type="Proteomes" id="UP000677016">
    <property type="component" value="Unassembled WGS sequence"/>
</dbReference>
<sequence>MSRTTGPGDPASPPGTHRSQEPASTGQLLSRMSSDLSDLVRSEIALAKTEIQESVKHAGRGAGLFGTGGVVALYGVGALVAAAILALSLVLDAWLAALIVAVVLFVAAGVAALVGKREVARSTPPVQHSVESVKADVDAVRHHGHHGTEHAPTGQEGRR</sequence>
<proteinExistence type="predicted"/>
<dbReference type="Pfam" id="PF07332">
    <property type="entry name" value="Phage_holin_3_6"/>
    <property type="match status" value="1"/>
</dbReference>
<dbReference type="InterPro" id="IPR009937">
    <property type="entry name" value="Phage_holin_3_6"/>
</dbReference>